<name>L8J9T1_9GAMM</name>
<dbReference type="InterPro" id="IPR029058">
    <property type="entry name" value="AB_hydrolase_fold"/>
</dbReference>
<keyword evidence="8" id="KW-1185">Reference proteome</keyword>
<dbReference type="PANTHER" id="PTHR11757">
    <property type="entry name" value="PROTEASE FAMILY S9A OLIGOPEPTIDASE"/>
    <property type="match status" value="1"/>
</dbReference>
<dbReference type="InterPro" id="IPR002470">
    <property type="entry name" value="Peptidase_S9A"/>
</dbReference>
<dbReference type="Gene3D" id="2.130.10.120">
    <property type="entry name" value="Prolyl oligopeptidase, N-terminal domain"/>
    <property type="match status" value="1"/>
</dbReference>
<proteinExistence type="inferred from homology"/>
<dbReference type="GO" id="GO:0006508">
    <property type="term" value="P:proteolysis"/>
    <property type="evidence" value="ECO:0007669"/>
    <property type="project" value="UniProtKB-KW"/>
</dbReference>
<dbReference type="PANTHER" id="PTHR11757:SF19">
    <property type="entry name" value="PROLYL ENDOPEPTIDASE-LIKE"/>
    <property type="match status" value="1"/>
</dbReference>
<sequence>MVLLVVSTAVGSIQASADFNWLRDDTRSSQKVMNYLQEKNKSADDYLANLKPLQQELLSHWQSHAPTKAENPWRIIGDFEFKLNHRAGERVLLKRHRASKETQMLLNIEQRAADHDFYQLSGWALSNNGQFLAVAEDLTGAEFYQITVIDLVSGQETLLAQNAEATVIWSADDESVFTIEKGLQDSRPYKLTVRCISKPESEVNLYQELQKDWLVSAYVASDRRYALIQSNNESSSEQRVLNLQTGELSAPIKNRKQGVEYYADIAQGKLFINSNVEDQFALYQIALNSNKNWKKIYTPKPKSELNNFYLFESGIAVIERAEGQNSLVILPYQEGTPKRVSLASDGSVGWISRVGDYASNIIRIRTMSMVQPPKWEEFNVTTQQRTLLSQDTYSNYHASEYETQQIQVNSGGVQVPVTLAYKKSELKNDSPVILYGYGAYGFTMKPYFMPQITSLLDQGFIYAIAHVRGGGFNGEKWHQAGRGMNKQMGISDFLAATQTLKHFQQGNHPVLAMGSSAGGTLVAASINQQPTWYAGASLNVPFVDVVKSMSDESLPLTAQQYKEWGNPHIDSQIKTMRAYDPVVNVSSQPYPPMMVRVGWNDRRVPYWEGAKYLSKVEQLSSTDKPYLLLTDFQSGHATDRRKSLEQQAMDYAFLISQVKKSD</sequence>
<dbReference type="SUPFAM" id="SSF50993">
    <property type="entry name" value="Peptidase/esterase 'gauge' domain"/>
    <property type="match status" value="1"/>
</dbReference>
<dbReference type="SUPFAM" id="SSF53474">
    <property type="entry name" value="alpha/beta-Hydrolases"/>
    <property type="match status" value="1"/>
</dbReference>
<comment type="caution">
    <text evidence="7">The sequence shown here is derived from an EMBL/GenBank/DDBJ whole genome shotgun (WGS) entry which is preliminary data.</text>
</comment>
<feature type="domain" description="Peptidase S9 prolyl oligopeptidase catalytic" evidence="5">
    <location>
        <begin position="448"/>
        <end position="660"/>
    </location>
</feature>
<reference evidence="7 8" key="1">
    <citation type="submission" date="2012-12" db="EMBL/GenBank/DDBJ databases">
        <title>Genome Assembly of Photobacterium sp. AK15.</title>
        <authorList>
            <person name="Khatri I."/>
            <person name="Vaidya B."/>
            <person name="Srinivas T.N.R."/>
            <person name="Subramanian S."/>
            <person name="Pinnaka A."/>
        </authorList>
    </citation>
    <scope>NUCLEOTIDE SEQUENCE [LARGE SCALE GENOMIC DNA]</scope>
    <source>
        <strain evidence="7 8">AK15</strain>
    </source>
</reference>
<dbReference type="InterPro" id="IPR001375">
    <property type="entry name" value="Peptidase_S9_cat"/>
</dbReference>
<dbReference type="Pfam" id="PF00326">
    <property type="entry name" value="Peptidase_S9"/>
    <property type="match status" value="1"/>
</dbReference>
<dbReference type="AlphaFoldDB" id="L8J9T1"/>
<dbReference type="InterPro" id="IPR023302">
    <property type="entry name" value="Pept_S9A_N"/>
</dbReference>
<evidence type="ECO:0000259" key="5">
    <source>
        <dbReference type="Pfam" id="PF00326"/>
    </source>
</evidence>
<evidence type="ECO:0000313" key="7">
    <source>
        <dbReference type="EMBL" id="ELR65635.1"/>
    </source>
</evidence>
<dbReference type="Pfam" id="PF02897">
    <property type="entry name" value="Peptidase_S9_N"/>
    <property type="match status" value="1"/>
</dbReference>
<evidence type="ECO:0000256" key="1">
    <source>
        <dbReference type="ARBA" id="ARBA00005228"/>
    </source>
</evidence>
<dbReference type="Gene3D" id="3.40.50.1820">
    <property type="entry name" value="alpha/beta hydrolase"/>
    <property type="match status" value="1"/>
</dbReference>
<keyword evidence="4" id="KW-0720">Serine protease</keyword>
<keyword evidence="3" id="KW-0378">Hydrolase</keyword>
<dbReference type="InterPro" id="IPR051543">
    <property type="entry name" value="Serine_Peptidase_S9A"/>
</dbReference>
<keyword evidence="2 7" id="KW-0645">Protease</keyword>
<dbReference type="PATRIC" id="fig|1056511.3.peg.2207"/>
<evidence type="ECO:0000256" key="4">
    <source>
        <dbReference type="ARBA" id="ARBA00022825"/>
    </source>
</evidence>
<protein>
    <submittedName>
        <fullName evidence="7">Protease II</fullName>
    </submittedName>
</protein>
<accession>L8J9T1</accession>
<evidence type="ECO:0000313" key="8">
    <source>
        <dbReference type="Proteomes" id="UP000011134"/>
    </source>
</evidence>
<feature type="domain" description="Peptidase S9A N-terminal" evidence="6">
    <location>
        <begin position="18"/>
        <end position="390"/>
    </location>
</feature>
<evidence type="ECO:0000256" key="2">
    <source>
        <dbReference type="ARBA" id="ARBA00022670"/>
    </source>
</evidence>
<comment type="similarity">
    <text evidence="1">Belongs to the peptidase S9A family.</text>
</comment>
<dbReference type="EMBL" id="AMZO01000016">
    <property type="protein sequence ID" value="ELR65635.1"/>
    <property type="molecule type" value="Genomic_DNA"/>
</dbReference>
<gene>
    <name evidence="7" type="ORF">C942_00718</name>
</gene>
<organism evidence="7 8">
    <name type="scientific">Photobacterium marinum</name>
    <dbReference type="NCBI Taxonomy" id="1056511"/>
    <lineage>
        <taxon>Bacteria</taxon>
        <taxon>Pseudomonadati</taxon>
        <taxon>Pseudomonadota</taxon>
        <taxon>Gammaproteobacteria</taxon>
        <taxon>Vibrionales</taxon>
        <taxon>Vibrionaceae</taxon>
        <taxon>Photobacterium</taxon>
    </lineage>
</organism>
<dbReference type="RefSeq" id="WP_007465542.1">
    <property type="nucleotide sequence ID" value="NZ_AMZO01000016.1"/>
</dbReference>
<dbReference type="GO" id="GO:0004252">
    <property type="term" value="F:serine-type endopeptidase activity"/>
    <property type="evidence" value="ECO:0007669"/>
    <property type="project" value="InterPro"/>
</dbReference>
<evidence type="ECO:0000259" key="6">
    <source>
        <dbReference type="Pfam" id="PF02897"/>
    </source>
</evidence>
<evidence type="ECO:0000256" key="3">
    <source>
        <dbReference type="ARBA" id="ARBA00022801"/>
    </source>
</evidence>
<dbReference type="PRINTS" id="PR00862">
    <property type="entry name" value="PROLIGOPTASE"/>
</dbReference>
<dbReference type="Proteomes" id="UP000011134">
    <property type="component" value="Unassembled WGS sequence"/>
</dbReference>